<keyword evidence="2" id="KW-0413">Isomerase</keyword>
<name>A0A1G7UKP4_9ACTN</name>
<dbReference type="AlphaFoldDB" id="A0A1G7UKP4"/>
<organism evidence="2 3">
    <name type="scientific">Sinosporangium album</name>
    <dbReference type="NCBI Taxonomy" id="504805"/>
    <lineage>
        <taxon>Bacteria</taxon>
        <taxon>Bacillati</taxon>
        <taxon>Actinomycetota</taxon>
        <taxon>Actinomycetes</taxon>
        <taxon>Streptosporangiales</taxon>
        <taxon>Streptosporangiaceae</taxon>
        <taxon>Sinosporangium</taxon>
    </lineage>
</organism>
<evidence type="ECO:0000313" key="2">
    <source>
        <dbReference type="EMBL" id="SDG48063.1"/>
    </source>
</evidence>
<dbReference type="CDD" id="cd02947">
    <property type="entry name" value="TRX_family"/>
    <property type="match status" value="1"/>
</dbReference>
<feature type="domain" description="Thioredoxin" evidence="1">
    <location>
        <begin position="16"/>
        <end position="91"/>
    </location>
</feature>
<dbReference type="Proteomes" id="UP000198923">
    <property type="component" value="Unassembled WGS sequence"/>
</dbReference>
<dbReference type="RefSeq" id="WP_093169229.1">
    <property type="nucleotide sequence ID" value="NZ_FNCN01000004.1"/>
</dbReference>
<dbReference type="Pfam" id="PF00085">
    <property type="entry name" value="Thioredoxin"/>
    <property type="match status" value="1"/>
</dbReference>
<dbReference type="OrthoDB" id="1495530at2"/>
<dbReference type="EMBL" id="FNCN01000004">
    <property type="protein sequence ID" value="SDG48063.1"/>
    <property type="molecule type" value="Genomic_DNA"/>
</dbReference>
<keyword evidence="3" id="KW-1185">Reference proteome</keyword>
<reference evidence="2 3" key="1">
    <citation type="submission" date="2016-10" db="EMBL/GenBank/DDBJ databases">
        <authorList>
            <person name="de Groot N.N."/>
        </authorList>
    </citation>
    <scope>NUCLEOTIDE SEQUENCE [LARGE SCALE GENOMIC DNA]</scope>
    <source>
        <strain evidence="2 3">CPCC 201354</strain>
    </source>
</reference>
<dbReference type="InterPro" id="IPR013766">
    <property type="entry name" value="Thioredoxin_domain"/>
</dbReference>
<sequence>MTGPTIDEIGGPRGERATLVLFSTAFCAPCRATRRVLNEVAAIVSGVAVVEVDAESRLDLVRGLDVTSTPTVLVLDGAGAIVKRASGQPRKIDVIAALGAV</sequence>
<dbReference type="InterPro" id="IPR036249">
    <property type="entry name" value="Thioredoxin-like_sf"/>
</dbReference>
<evidence type="ECO:0000313" key="3">
    <source>
        <dbReference type="Proteomes" id="UP000198923"/>
    </source>
</evidence>
<gene>
    <name evidence="2" type="ORF">SAMN05421505_104297</name>
</gene>
<dbReference type="SUPFAM" id="SSF52833">
    <property type="entry name" value="Thioredoxin-like"/>
    <property type="match status" value="1"/>
</dbReference>
<evidence type="ECO:0000259" key="1">
    <source>
        <dbReference type="Pfam" id="PF00085"/>
    </source>
</evidence>
<accession>A0A1G7UKP4</accession>
<dbReference type="STRING" id="504805.SAMN05421505_104297"/>
<dbReference type="GO" id="GO:0016853">
    <property type="term" value="F:isomerase activity"/>
    <property type="evidence" value="ECO:0007669"/>
    <property type="project" value="UniProtKB-KW"/>
</dbReference>
<dbReference type="Gene3D" id="3.40.30.10">
    <property type="entry name" value="Glutaredoxin"/>
    <property type="match status" value="1"/>
</dbReference>
<proteinExistence type="predicted"/>
<protein>
    <submittedName>
        <fullName evidence="2">Thiol-disulfide isomerase or thioredoxin</fullName>
    </submittedName>
</protein>